<dbReference type="SUPFAM" id="SSF53067">
    <property type="entry name" value="Actin-like ATPase domain"/>
    <property type="match status" value="2"/>
</dbReference>
<evidence type="ECO:0000313" key="13">
    <source>
        <dbReference type="Proteomes" id="UP000324209"/>
    </source>
</evidence>
<dbReference type="KEGG" id="ock:EXM22_11895"/>
<protein>
    <submittedName>
        <fullName evidence="12">Hexokinase</fullName>
    </submittedName>
</protein>
<evidence type="ECO:0000259" key="10">
    <source>
        <dbReference type="Pfam" id="PF00349"/>
    </source>
</evidence>
<evidence type="ECO:0000256" key="2">
    <source>
        <dbReference type="ARBA" id="ARBA00005007"/>
    </source>
</evidence>
<dbReference type="InterPro" id="IPR022672">
    <property type="entry name" value="Hexokinase_N"/>
</dbReference>
<feature type="domain" description="Hexokinase N-terminal" evidence="10">
    <location>
        <begin position="19"/>
        <end position="194"/>
    </location>
</feature>
<evidence type="ECO:0000256" key="9">
    <source>
        <dbReference type="ARBA" id="ARBA00047905"/>
    </source>
</evidence>
<dbReference type="CDD" id="cd24000">
    <property type="entry name" value="ASKHA_NBD_HK"/>
    <property type="match status" value="1"/>
</dbReference>
<accession>A0A5C1QPX2</accession>
<comment type="pathway">
    <text evidence="2">Carbohydrate metabolism.</text>
</comment>
<evidence type="ECO:0000256" key="6">
    <source>
        <dbReference type="ARBA" id="ARBA00022777"/>
    </source>
</evidence>
<dbReference type="GO" id="GO:0004340">
    <property type="term" value="F:glucokinase activity"/>
    <property type="evidence" value="ECO:0007669"/>
    <property type="project" value="TreeGrafter"/>
</dbReference>
<comment type="catalytic activity">
    <reaction evidence="9">
        <text>D-fructose + ATP = D-fructose 6-phosphate + ADP + H(+)</text>
        <dbReference type="Rhea" id="RHEA:16125"/>
        <dbReference type="ChEBI" id="CHEBI:15378"/>
        <dbReference type="ChEBI" id="CHEBI:30616"/>
        <dbReference type="ChEBI" id="CHEBI:37721"/>
        <dbReference type="ChEBI" id="CHEBI:61527"/>
        <dbReference type="ChEBI" id="CHEBI:456216"/>
        <dbReference type="EC" id="2.7.1.1"/>
    </reaction>
    <physiologicalReaction direction="left-to-right" evidence="9">
        <dbReference type="Rhea" id="RHEA:16126"/>
    </physiologicalReaction>
</comment>
<keyword evidence="7" id="KW-0067">ATP-binding</keyword>
<comment type="pathway">
    <text evidence="1">Carbohydrate degradation.</text>
</comment>
<dbReference type="Gene3D" id="3.40.367.20">
    <property type="match status" value="1"/>
</dbReference>
<dbReference type="GO" id="GO:0006096">
    <property type="term" value="P:glycolytic process"/>
    <property type="evidence" value="ECO:0007669"/>
    <property type="project" value="UniProtKB-UniPathway"/>
</dbReference>
<dbReference type="PANTHER" id="PTHR19443">
    <property type="entry name" value="HEXOKINASE"/>
    <property type="match status" value="1"/>
</dbReference>
<dbReference type="RefSeq" id="WP_149486735.1">
    <property type="nucleotide sequence ID" value="NZ_CP036150.1"/>
</dbReference>
<dbReference type="PANTHER" id="PTHR19443:SF16">
    <property type="entry name" value="HEXOKINASE TYPE 1-RELATED"/>
    <property type="match status" value="1"/>
</dbReference>
<dbReference type="InterPro" id="IPR022673">
    <property type="entry name" value="Hexokinase_C"/>
</dbReference>
<dbReference type="EMBL" id="CP036150">
    <property type="protein sequence ID" value="QEN08654.1"/>
    <property type="molecule type" value="Genomic_DNA"/>
</dbReference>
<keyword evidence="8" id="KW-0324">Glycolysis</keyword>
<evidence type="ECO:0000256" key="8">
    <source>
        <dbReference type="ARBA" id="ARBA00023152"/>
    </source>
</evidence>
<dbReference type="PRINTS" id="PR00475">
    <property type="entry name" value="HEXOKINASE"/>
</dbReference>
<dbReference type="UniPathway" id="UPA00109">
    <property type="reaction ID" value="UER00180"/>
</dbReference>
<dbReference type="AlphaFoldDB" id="A0A5C1QPX2"/>
<keyword evidence="6 12" id="KW-0418">Kinase</keyword>
<dbReference type="PROSITE" id="PS51748">
    <property type="entry name" value="HEXOKINASE_2"/>
    <property type="match status" value="1"/>
</dbReference>
<evidence type="ECO:0000313" key="12">
    <source>
        <dbReference type="EMBL" id="QEN08654.1"/>
    </source>
</evidence>
<keyword evidence="5" id="KW-0547">Nucleotide-binding</keyword>
<keyword evidence="4" id="KW-0808">Transferase</keyword>
<feature type="domain" description="Hexokinase C-terminal" evidence="11">
    <location>
        <begin position="207"/>
        <end position="434"/>
    </location>
</feature>
<keyword evidence="13" id="KW-1185">Reference proteome</keyword>
<evidence type="ECO:0000256" key="3">
    <source>
        <dbReference type="ARBA" id="ARBA00009225"/>
    </source>
</evidence>
<dbReference type="InterPro" id="IPR001312">
    <property type="entry name" value="Hexokinase"/>
</dbReference>
<organism evidence="12 13">
    <name type="scientific">Oceanispirochaeta crateris</name>
    <dbReference type="NCBI Taxonomy" id="2518645"/>
    <lineage>
        <taxon>Bacteria</taxon>
        <taxon>Pseudomonadati</taxon>
        <taxon>Spirochaetota</taxon>
        <taxon>Spirochaetia</taxon>
        <taxon>Spirochaetales</taxon>
        <taxon>Spirochaetaceae</taxon>
        <taxon>Oceanispirochaeta</taxon>
    </lineage>
</organism>
<dbReference type="Gene3D" id="3.30.420.40">
    <property type="match status" value="1"/>
</dbReference>
<evidence type="ECO:0000256" key="5">
    <source>
        <dbReference type="ARBA" id="ARBA00022741"/>
    </source>
</evidence>
<proteinExistence type="inferred from homology"/>
<dbReference type="Pfam" id="PF00349">
    <property type="entry name" value="Hexokinase_1"/>
    <property type="match status" value="1"/>
</dbReference>
<evidence type="ECO:0000256" key="1">
    <source>
        <dbReference type="ARBA" id="ARBA00004921"/>
    </source>
</evidence>
<evidence type="ECO:0000256" key="4">
    <source>
        <dbReference type="ARBA" id="ARBA00022679"/>
    </source>
</evidence>
<dbReference type="OrthoDB" id="6383434at2"/>
<dbReference type="GO" id="GO:0006006">
    <property type="term" value="P:glucose metabolic process"/>
    <property type="evidence" value="ECO:0007669"/>
    <property type="project" value="TreeGrafter"/>
</dbReference>
<dbReference type="GO" id="GO:0008865">
    <property type="term" value="F:fructokinase activity"/>
    <property type="evidence" value="ECO:0007669"/>
    <property type="project" value="TreeGrafter"/>
</dbReference>
<dbReference type="InterPro" id="IPR043129">
    <property type="entry name" value="ATPase_NBD"/>
</dbReference>
<sequence length="436" mass="48446">MLKSKTRVEAFLKKQEMLSADVDLKDCVRLFMEEMDKGLSGESSIAMIPTYIETENPIPPGKKVVVIDAGGTNLRTALVSFDKNYKPVIENFRKYPMPGTRGVVGKDEFFATLADYIIDLVPQGEKIGFCFSYPTEMYPNKDGRLIKFSKEVDCPEVHGEMIGENLLASLKKKGFSEKRDVVILNDTVATLLTGMISFPDQVFGGFIGYIFGTGINSCYSESNRNIHKLKGLDDAHYQIINTECGSFGNPPQGLIDKELDSHTSDPGHYRLEKMVSGGYFGQVVTRTLEKALREDLFSAEARSALEDLGRLSTKDADDYLHNPHDESNVLVKALKDQDIADKEVLFFLINDLLDRAAKLASCALAGTVLKSGKGTSPLEPLCLTVDGTTFYFSFEFKTRVEQYLREILQGETQRFYEIVRVEDAPLLGAAIAALTN</sequence>
<comment type="similarity">
    <text evidence="3">Belongs to the hexokinase family.</text>
</comment>
<gene>
    <name evidence="12" type="ORF">EXM22_11895</name>
</gene>
<dbReference type="Proteomes" id="UP000324209">
    <property type="component" value="Chromosome"/>
</dbReference>
<evidence type="ECO:0000256" key="7">
    <source>
        <dbReference type="ARBA" id="ARBA00022840"/>
    </source>
</evidence>
<dbReference type="GO" id="GO:0005536">
    <property type="term" value="F:D-glucose binding"/>
    <property type="evidence" value="ECO:0007669"/>
    <property type="project" value="InterPro"/>
</dbReference>
<dbReference type="GO" id="GO:0005524">
    <property type="term" value="F:ATP binding"/>
    <property type="evidence" value="ECO:0007669"/>
    <property type="project" value="UniProtKB-KW"/>
</dbReference>
<evidence type="ECO:0000259" key="11">
    <source>
        <dbReference type="Pfam" id="PF03727"/>
    </source>
</evidence>
<dbReference type="GO" id="GO:0001678">
    <property type="term" value="P:intracellular glucose homeostasis"/>
    <property type="evidence" value="ECO:0007669"/>
    <property type="project" value="InterPro"/>
</dbReference>
<reference evidence="12 13" key="1">
    <citation type="submission" date="2019-02" db="EMBL/GenBank/DDBJ databases">
        <title>Complete Genome Sequence and Methylome Analysis of free living Spirochaetas.</title>
        <authorList>
            <person name="Fomenkov A."/>
            <person name="Dubinina G."/>
            <person name="Leshcheva N."/>
            <person name="Mikheeva N."/>
            <person name="Grabovich M."/>
            <person name="Vincze T."/>
            <person name="Roberts R.J."/>
        </authorList>
    </citation>
    <scope>NUCLEOTIDE SEQUENCE [LARGE SCALE GENOMIC DNA]</scope>
    <source>
        <strain evidence="12 13">K2</strain>
    </source>
</reference>
<dbReference type="Pfam" id="PF03727">
    <property type="entry name" value="Hexokinase_2"/>
    <property type="match status" value="1"/>
</dbReference>
<name>A0A5C1QPX2_9SPIO</name>